<comment type="caution">
    <text evidence="2">The sequence shown here is derived from an EMBL/GenBank/DDBJ whole genome shotgun (WGS) entry which is preliminary data.</text>
</comment>
<dbReference type="AlphaFoldDB" id="A0A2N8PAF9"/>
<evidence type="ECO:0000256" key="1">
    <source>
        <dbReference type="SAM" id="MobiDB-lite"/>
    </source>
</evidence>
<dbReference type="EMBL" id="LJSN01000003">
    <property type="protein sequence ID" value="PNE37996.1"/>
    <property type="molecule type" value="Genomic_DNA"/>
</dbReference>
<feature type="compositionally biased region" description="Polar residues" evidence="1">
    <location>
        <begin position="131"/>
        <end position="154"/>
    </location>
</feature>
<keyword evidence="3" id="KW-1185">Reference proteome</keyword>
<name>A0A2N8PAF9_STRNR</name>
<organism evidence="2 3">
    <name type="scientific">Streptomyces noursei</name>
    <name type="common">Streptomyces albulus</name>
    <dbReference type="NCBI Taxonomy" id="1971"/>
    <lineage>
        <taxon>Bacteria</taxon>
        <taxon>Bacillati</taxon>
        <taxon>Actinomycetota</taxon>
        <taxon>Actinomycetes</taxon>
        <taxon>Kitasatosporales</taxon>
        <taxon>Streptomycetaceae</taxon>
        <taxon>Streptomyces</taxon>
    </lineage>
</organism>
<reference evidence="3" key="1">
    <citation type="submission" date="2015-09" db="EMBL/GenBank/DDBJ databases">
        <authorList>
            <person name="Graham D.E."/>
            <person name="Mahan K.M."/>
            <person name="Klingeman D.M."/>
            <person name="Fida T."/>
            <person name="Giannone R.J."/>
            <person name="Hettich R.L."/>
            <person name="Parry R.J."/>
            <person name="Spain J.C."/>
        </authorList>
    </citation>
    <scope>NUCLEOTIDE SEQUENCE [LARGE SCALE GENOMIC DNA]</scope>
    <source>
        <strain evidence="3">JCM 4701</strain>
    </source>
</reference>
<evidence type="ECO:0000313" key="3">
    <source>
        <dbReference type="Proteomes" id="UP000236047"/>
    </source>
</evidence>
<gene>
    <name evidence="2" type="ORF">AOB60_27880</name>
</gene>
<dbReference type="Proteomes" id="UP000236047">
    <property type="component" value="Unassembled WGS sequence"/>
</dbReference>
<feature type="compositionally biased region" description="Gly residues" evidence="1">
    <location>
        <begin position="49"/>
        <end position="61"/>
    </location>
</feature>
<accession>A0A2N8PAF9</accession>
<feature type="region of interest" description="Disordered" evidence="1">
    <location>
        <begin position="129"/>
        <end position="159"/>
    </location>
</feature>
<sequence length="243" mass="24967">MLRNALEPPPSRRCGHRSAARPARADSSAEPSRVRKCVVRAVPRNSGAWSGGPGGPTGGVSGASVPAPQANSLAWSGSLGAPPSRTVRASVWWPAACSARAWVRNTGGHRMARATPAATNSLSVRAALPVSSDSRTATQVAHSRSGTPNSSRNSAGIPAGPKWPANWACAAARRGDAVVAGSTGVVWRKGLGTAVSSSGTAARQRPPPELIIRRRGVPGRRTGGDTFPYRTRSATGSHVLPTV</sequence>
<protein>
    <submittedName>
        <fullName evidence="2">Uncharacterized protein</fullName>
    </submittedName>
</protein>
<evidence type="ECO:0000313" key="2">
    <source>
        <dbReference type="EMBL" id="PNE37996.1"/>
    </source>
</evidence>
<feature type="compositionally biased region" description="Low complexity" evidence="1">
    <location>
        <begin position="20"/>
        <end position="31"/>
    </location>
</feature>
<proteinExistence type="predicted"/>
<feature type="region of interest" description="Disordered" evidence="1">
    <location>
        <begin position="1"/>
        <end position="65"/>
    </location>
</feature>